<dbReference type="EMBL" id="AP029612">
    <property type="protein sequence ID" value="BFG71426.1"/>
    <property type="molecule type" value="Genomic_DNA"/>
</dbReference>
<accession>A0AAT9GLE8</accession>
<feature type="signal peptide" evidence="1">
    <location>
        <begin position="1"/>
        <end position="23"/>
    </location>
</feature>
<evidence type="ECO:0008006" key="3">
    <source>
        <dbReference type="Google" id="ProtNLM"/>
    </source>
</evidence>
<sequence length="145" mass="17363">MKTRILFTLSFVLLLTAFMHIEAQPPGERMRGPRENIEVLKVAYFTKHLSLTTEEAEKFWPLYNSYTDEIRKARQESKEDILAFEEAALNIRKRYRVDLKKILVSDERVNKALLAEREFMNVVRRELQDRMEMRRKAREKKDDGQ</sequence>
<reference evidence="2" key="1">
    <citation type="submission" date="2024-02" db="EMBL/GenBank/DDBJ databases">
        <title>Sediminibacterium planktonica sp. nov. and Sediminibacterium longus sp. nov., isolated from surface lake and river water.</title>
        <authorList>
            <person name="Watanabe K."/>
            <person name="Takemine S."/>
            <person name="Ishii Y."/>
            <person name="Ogata Y."/>
            <person name="Shindo C."/>
            <person name="Suda W."/>
        </authorList>
    </citation>
    <scope>NUCLEOTIDE SEQUENCE</scope>
    <source>
        <strain evidence="2">KACHI17</strain>
    </source>
</reference>
<name>A0AAT9GLE8_9BACT</name>
<protein>
    <recommendedName>
        <fullName evidence="3">Sensor of ECF-type sigma factor</fullName>
    </recommendedName>
</protein>
<keyword evidence="1" id="KW-0732">Signal</keyword>
<organism evidence="2">
    <name type="scientific">Sediminibacterium sp. KACHI17</name>
    <dbReference type="NCBI Taxonomy" id="1751071"/>
    <lineage>
        <taxon>Bacteria</taxon>
        <taxon>Pseudomonadati</taxon>
        <taxon>Bacteroidota</taxon>
        <taxon>Chitinophagia</taxon>
        <taxon>Chitinophagales</taxon>
        <taxon>Chitinophagaceae</taxon>
        <taxon>Sediminibacterium</taxon>
    </lineage>
</organism>
<gene>
    <name evidence="2" type="ORF">KACHI17_23070</name>
</gene>
<dbReference type="AlphaFoldDB" id="A0AAT9GLE8"/>
<evidence type="ECO:0000256" key="1">
    <source>
        <dbReference type="SAM" id="SignalP"/>
    </source>
</evidence>
<proteinExistence type="predicted"/>
<feature type="chain" id="PRO_5043344574" description="Sensor of ECF-type sigma factor" evidence="1">
    <location>
        <begin position="24"/>
        <end position="145"/>
    </location>
</feature>
<evidence type="ECO:0000313" key="2">
    <source>
        <dbReference type="EMBL" id="BFG71426.1"/>
    </source>
</evidence>
<dbReference type="RefSeq" id="WP_353549059.1">
    <property type="nucleotide sequence ID" value="NZ_AP029612.1"/>
</dbReference>